<keyword evidence="16" id="KW-1185">Reference proteome</keyword>
<feature type="region of interest" description="Disordered" evidence="14">
    <location>
        <begin position="25"/>
        <end position="46"/>
    </location>
</feature>
<evidence type="ECO:0000256" key="12">
    <source>
        <dbReference type="ARBA" id="ARBA00034864"/>
    </source>
</evidence>
<evidence type="ECO:0000256" key="7">
    <source>
        <dbReference type="ARBA" id="ARBA00022843"/>
    </source>
</evidence>
<keyword evidence="4" id="KW-0963">Cytoplasm</keyword>
<feature type="region of interest" description="Disordered" evidence="14">
    <location>
        <begin position="463"/>
        <end position="485"/>
    </location>
</feature>
<dbReference type="Pfam" id="PF05502">
    <property type="entry name" value="Dynactin_p62"/>
    <property type="match status" value="1"/>
</dbReference>
<gene>
    <name evidence="15" type="ORF">BU16DRAFT_531837</name>
</gene>
<evidence type="ECO:0000256" key="8">
    <source>
        <dbReference type="ARBA" id="ARBA00022990"/>
    </source>
</evidence>
<organism evidence="15 16">
    <name type="scientific">Lophium mytilinum</name>
    <dbReference type="NCBI Taxonomy" id="390894"/>
    <lineage>
        <taxon>Eukaryota</taxon>
        <taxon>Fungi</taxon>
        <taxon>Dikarya</taxon>
        <taxon>Ascomycota</taxon>
        <taxon>Pezizomycotina</taxon>
        <taxon>Dothideomycetes</taxon>
        <taxon>Pleosporomycetidae</taxon>
        <taxon>Mytilinidiales</taxon>
        <taxon>Mytilinidiaceae</taxon>
        <taxon>Lophium</taxon>
    </lineage>
</organism>
<dbReference type="GO" id="GO:0005869">
    <property type="term" value="C:dynactin complex"/>
    <property type="evidence" value="ECO:0007669"/>
    <property type="project" value="InterPro"/>
</dbReference>
<evidence type="ECO:0000256" key="2">
    <source>
        <dbReference type="ARBA" id="ARBA00004529"/>
    </source>
</evidence>
<keyword evidence="5" id="KW-1017">Isopeptide bond</keyword>
<evidence type="ECO:0000256" key="6">
    <source>
        <dbReference type="ARBA" id="ARBA00022553"/>
    </source>
</evidence>
<evidence type="ECO:0000256" key="3">
    <source>
        <dbReference type="ARBA" id="ARBA00004657"/>
    </source>
</evidence>
<keyword evidence="7" id="KW-0832">Ubl conjugation</keyword>
<feature type="compositionally biased region" description="Polar residues" evidence="14">
    <location>
        <begin position="473"/>
        <end position="483"/>
    </location>
</feature>
<evidence type="ECO:0000256" key="13">
    <source>
        <dbReference type="ARBA" id="ARBA00093507"/>
    </source>
</evidence>
<evidence type="ECO:0000256" key="5">
    <source>
        <dbReference type="ARBA" id="ARBA00022499"/>
    </source>
</evidence>
<evidence type="ECO:0000313" key="16">
    <source>
        <dbReference type="Proteomes" id="UP000799750"/>
    </source>
</evidence>
<dbReference type="OrthoDB" id="283815at2759"/>
<dbReference type="Proteomes" id="UP000799750">
    <property type="component" value="Unassembled WGS sequence"/>
</dbReference>
<evidence type="ECO:0000313" key="15">
    <source>
        <dbReference type="EMBL" id="KAF2488775.1"/>
    </source>
</evidence>
<dbReference type="GO" id="GO:0001725">
    <property type="term" value="C:stress fiber"/>
    <property type="evidence" value="ECO:0007669"/>
    <property type="project" value="UniProtKB-SubCell"/>
</dbReference>
<keyword evidence="10" id="KW-0206">Cytoskeleton</keyword>
<protein>
    <recommendedName>
        <fullName evidence="12">Dynactin subunit 4</fullName>
    </recommendedName>
</protein>
<evidence type="ECO:0000256" key="11">
    <source>
        <dbReference type="ARBA" id="ARBA00034776"/>
    </source>
</evidence>
<dbReference type="EMBL" id="MU004200">
    <property type="protein sequence ID" value="KAF2488775.1"/>
    <property type="molecule type" value="Genomic_DNA"/>
</dbReference>
<evidence type="ECO:0000256" key="1">
    <source>
        <dbReference type="ARBA" id="ARBA00004300"/>
    </source>
</evidence>
<dbReference type="PANTHER" id="PTHR13034">
    <property type="entry name" value="DYNACTIN P62 SUBUNIT"/>
    <property type="match status" value="1"/>
</dbReference>
<feature type="region of interest" description="Disordered" evidence="14">
    <location>
        <begin position="177"/>
        <end position="197"/>
    </location>
</feature>
<sequence>MALPFPYTYYSCDCFDSAAAVPTAKRASHPPPADDEDERTFDPRNPRSNYALYPLEHLLYCEDCRQIRCPRCVLEETLNWFCPSCLFEVPSSMIKSEGNRCTRNCYNCPVCTSSMTVSSLEPPKHPSNDDTGGLAGPFFLCCPYCHWSTLDIGIEFEKHTGITQQLARIKNGGQVVPSLKEREKAREKRHEARDGLAAAREDISVELSDAADPPAQEDVFSNLSSFYKSQLSLGASSHPFSPHHDINFSSPSSFSRIMNLYSSASSKKQKRDKPPPMREASSVAEGLAIHTSSSDHAAIQDLKLRGWDHTLTYSQKNNQLDQSVRFASELRPSPTLLCTKRGKRCRACRHILSKPEPKITSTRYKIKLLASNHIPRLSIRALSASLPLPTVPSSAAQGFDYSHLQPSATIHFLLTVSNPLFEPVRITLATPSTTMGKVKSKVTILCPQFDVGANTDVWDEALSSTPARRGGPSDSSSANSTQVEAGKIWERGRNWTSIILEVVPGIIEQHRGLTFGGDQKYRDDDGLVEDEDVLEIPIFVRIEYESDVAVEDRAPGTESTRPGGKEKREEAFWSVLGVGKIKPLQ</sequence>
<keyword evidence="9" id="KW-0175">Coiled coil</keyword>
<feature type="compositionally biased region" description="Basic and acidic residues" evidence="14">
    <location>
        <begin position="179"/>
        <end position="197"/>
    </location>
</feature>
<proteinExistence type="inferred from homology"/>
<reference evidence="15" key="1">
    <citation type="journal article" date="2020" name="Stud. Mycol.">
        <title>101 Dothideomycetes genomes: a test case for predicting lifestyles and emergence of pathogens.</title>
        <authorList>
            <person name="Haridas S."/>
            <person name="Albert R."/>
            <person name="Binder M."/>
            <person name="Bloem J."/>
            <person name="Labutti K."/>
            <person name="Salamov A."/>
            <person name="Andreopoulos B."/>
            <person name="Baker S."/>
            <person name="Barry K."/>
            <person name="Bills G."/>
            <person name="Bluhm B."/>
            <person name="Cannon C."/>
            <person name="Castanera R."/>
            <person name="Culley D."/>
            <person name="Daum C."/>
            <person name="Ezra D."/>
            <person name="Gonzalez J."/>
            <person name="Henrissat B."/>
            <person name="Kuo A."/>
            <person name="Liang C."/>
            <person name="Lipzen A."/>
            <person name="Lutzoni F."/>
            <person name="Magnuson J."/>
            <person name="Mondo S."/>
            <person name="Nolan M."/>
            <person name="Ohm R."/>
            <person name="Pangilinan J."/>
            <person name="Park H.-J."/>
            <person name="Ramirez L."/>
            <person name="Alfaro M."/>
            <person name="Sun H."/>
            <person name="Tritt A."/>
            <person name="Yoshinaga Y."/>
            <person name="Zwiers L.-H."/>
            <person name="Turgeon B."/>
            <person name="Goodwin S."/>
            <person name="Spatafora J."/>
            <person name="Crous P."/>
            <person name="Grigoriev I."/>
        </authorList>
    </citation>
    <scope>NUCLEOTIDE SEQUENCE</scope>
    <source>
        <strain evidence="15">CBS 269.34</strain>
    </source>
</reference>
<evidence type="ECO:0000256" key="14">
    <source>
        <dbReference type="SAM" id="MobiDB-lite"/>
    </source>
</evidence>
<evidence type="ECO:0000256" key="4">
    <source>
        <dbReference type="ARBA" id="ARBA00022490"/>
    </source>
</evidence>
<comment type="subcellular location">
    <subcellularLocation>
        <location evidence="1">Cytoplasm</location>
        <location evidence="1">Cytoskeleton</location>
        <location evidence="1">Microtubule organizing center</location>
        <location evidence="1">Centrosome</location>
    </subcellularLocation>
    <subcellularLocation>
        <location evidence="2">Cytoplasm</location>
        <location evidence="2">Cytoskeleton</location>
        <location evidence="2">Stress fiber</location>
    </subcellularLocation>
    <subcellularLocation>
        <location evidence="3">Cytoplasm</location>
        <location evidence="3">Myofibril</location>
    </subcellularLocation>
</comment>
<comment type="subunit">
    <text evidence="13">Subunit of dynactin, a multiprotein complex part of a tripartite complex with dynein and a adapter, such as BICDL1, BICD2 or HOOK3. The dynactin complex is built around ACTR1A/ACTB filament and consists of an actin-related filament composed of a shoulder domain, a pointed end and a barbed end. Its length is defined by its flexible shoulder domain. The soulder is composed of 2 DCTN1 subunits, 4 DCTN2 and 2 DCTN3. The 4 DCNT2 (via N-terminus) bind the ACTR1A filament and act as molecular rulers to determine the length. The pointed end is important for binding dynein-dynactin cargo adapters. Consists of 4 subunits: ACTR10, DCNT4, DCTN5 and DCTN6. The barbed end is composed of a CAPZA1:CAPZB heterodimers, which binds ACTR1A/ACTB filament and dynactin and stabilizes dynactin. Interacts with ATP7B, but not ATP7A, in a copper-dependent manner. Interacts with ANK2; this interaction is required for localization at costameres. Interacts with N4BP2L1.</text>
</comment>
<dbReference type="PANTHER" id="PTHR13034:SF2">
    <property type="entry name" value="DYNACTIN SUBUNIT 4"/>
    <property type="match status" value="1"/>
</dbReference>
<dbReference type="InterPro" id="IPR008603">
    <property type="entry name" value="DCTN4"/>
</dbReference>
<name>A0A6A6Q8Y5_9PEZI</name>
<comment type="similarity">
    <text evidence="11">Belongs to the dynactin subunit 4 family.</text>
</comment>
<keyword evidence="8" id="KW-0007">Acetylation</keyword>
<evidence type="ECO:0000256" key="10">
    <source>
        <dbReference type="ARBA" id="ARBA00023212"/>
    </source>
</evidence>
<accession>A0A6A6Q8Y5</accession>
<keyword evidence="6" id="KW-0597">Phosphoprotein</keyword>
<dbReference type="AlphaFoldDB" id="A0A6A6Q8Y5"/>
<feature type="region of interest" description="Disordered" evidence="14">
    <location>
        <begin position="263"/>
        <end position="283"/>
    </location>
</feature>
<evidence type="ECO:0000256" key="9">
    <source>
        <dbReference type="ARBA" id="ARBA00023054"/>
    </source>
</evidence>